<dbReference type="CDD" id="cd04254">
    <property type="entry name" value="AAK_UMPK-PyrH-Ec"/>
    <property type="match status" value="1"/>
</dbReference>
<reference evidence="13 14" key="1">
    <citation type="submission" date="2019-02" db="EMBL/GenBank/DDBJ databases">
        <title>Deep-cultivation of Planctomycetes and their phenomic and genomic characterization uncovers novel biology.</title>
        <authorList>
            <person name="Wiegand S."/>
            <person name="Jogler M."/>
            <person name="Boedeker C."/>
            <person name="Pinto D."/>
            <person name="Vollmers J."/>
            <person name="Rivas-Marin E."/>
            <person name="Kohn T."/>
            <person name="Peeters S.H."/>
            <person name="Heuer A."/>
            <person name="Rast P."/>
            <person name="Oberbeckmann S."/>
            <person name="Bunk B."/>
            <person name="Jeske O."/>
            <person name="Meyerdierks A."/>
            <person name="Storesund J.E."/>
            <person name="Kallscheuer N."/>
            <person name="Luecker S."/>
            <person name="Lage O.M."/>
            <person name="Pohl T."/>
            <person name="Merkel B.J."/>
            <person name="Hornburger P."/>
            <person name="Mueller R.-W."/>
            <person name="Bruemmer F."/>
            <person name="Labrenz M."/>
            <person name="Spormann A.M."/>
            <person name="Op den Camp H."/>
            <person name="Overmann J."/>
            <person name="Amann R."/>
            <person name="Jetten M.S.M."/>
            <person name="Mascher T."/>
            <person name="Medema M.H."/>
            <person name="Devos D.P."/>
            <person name="Kaster A.-K."/>
            <person name="Ovreas L."/>
            <person name="Rohde M."/>
            <person name="Galperin M.Y."/>
            <person name="Jogler C."/>
        </authorList>
    </citation>
    <scope>NUCLEOTIDE SEQUENCE [LARGE SCALE GENOMIC DNA]</scope>
    <source>
        <strain evidence="13 14">Mal4</strain>
    </source>
</reference>
<keyword evidence="8 11" id="KW-0067">ATP-binding</keyword>
<evidence type="ECO:0000256" key="11">
    <source>
        <dbReference type="HAMAP-Rule" id="MF_01220"/>
    </source>
</evidence>
<dbReference type="EC" id="2.7.4.22" evidence="11"/>
<dbReference type="InterPro" id="IPR011817">
    <property type="entry name" value="Uridylate_kinase"/>
</dbReference>
<proteinExistence type="inferred from homology"/>
<dbReference type="NCBIfam" id="TIGR02075">
    <property type="entry name" value="pyrH_bact"/>
    <property type="match status" value="1"/>
</dbReference>
<dbReference type="OrthoDB" id="9807458at2"/>
<dbReference type="GO" id="GO:0005737">
    <property type="term" value="C:cytoplasm"/>
    <property type="evidence" value="ECO:0007669"/>
    <property type="project" value="UniProtKB-SubCell"/>
</dbReference>
<dbReference type="HAMAP" id="MF_01220_B">
    <property type="entry name" value="PyrH_B"/>
    <property type="match status" value="1"/>
</dbReference>
<dbReference type="InterPro" id="IPR015963">
    <property type="entry name" value="Uridylate_kinase_bac"/>
</dbReference>
<evidence type="ECO:0000256" key="10">
    <source>
        <dbReference type="ARBA" id="ARBA00047767"/>
    </source>
</evidence>
<accession>A0A517ZCS6</accession>
<evidence type="ECO:0000313" key="13">
    <source>
        <dbReference type="EMBL" id="QDU40294.1"/>
    </source>
</evidence>
<dbReference type="Proteomes" id="UP000320496">
    <property type="component" value="Chromosome"/>
</dbReference>
<feature type="binding site" evidence="11">
    <location>
        <begin position="16"/>
        <end position="19"/>
    </location>
    <ligand>
        <name>ATP</name>
        <dbReference type="ChEBI" id="CHEBI:30616"/>
    </ligand>
</feature>
<dbReference type="PANTHER" id="PTHR42833:SF4">
    <property type="entry name" value="URIDYLATE KINASE PUMPKIN, CHLOROPLASTIC"/>
    <property type="match status" value="1"/>
</dbReference>
<evidence type="ECO:0000256" key="6">
    <source>
        <dbReference type="ARBA" id="ARBA00022741"/>
    </source>
</evidence>
<feature type="domain" description="Aspartate/glutamate/uridylate kinase" evidence="12">
    <location>
        <begin position="11"/>
        <end position="222"/>
    </location>
</feature>
<dbReference type="GO" id="GO:0006225">
    <property type="term" value="P:UDP biosynthetic process"/>
    <property type="evidence" value="ECO:0007669"/>
    <property type="project" value="TreeGrafter"/>
</dbReference>
<organism evidence="13 14">
    <name type="scientific">Maioricimonas rarisocia</name>
    <dbReference type="NCBI Taxonomy" id="2528026"/>
    <lineage>
        <taxon>Bacteria</taxon>
        <taxon>Pseudomonadati</taxon>
        <taxon>Planctomycetota</taxon>
        <taxon>Planctomycetia</taxon>
        <taxon>Planctomycetales</taxon>
        <taxon>Planctomycetaceae</taxon>
        <taxon>Maioricimonas</taxon>
    </lineage>
</organism>
<feature type="binding site" evidence="11">
    <location>
        <position position="59"/>
    </location>
    <ligand>
        <name>ATP</name>
        <dbReference type="ChEBI" id="CHEBI:30616"/>
    </ligand>
</feature>
<dbReference type="GO" id="GO:0033862">
    <property type="term" value="F:UMP kinase activity"/>
    <property type="evidence" value="ECO:0007669"/>
    <property type="project" value="UniProtKB-EC"/>
</dbReference>
<evidence type="ECO:0000256" key="8">
    <source>
        <dbReference type="ARBA" id="ARBA00022840"/>
    </source>
</evidence>
<dbReference type="KEGG" id="mri:Mal4_46500"/>
<comment type="subunit">
    <text evidence="11">Homohexamer.</text>
</comment>
<feature type="binding site" evidence="11">
    <location>
        <position position="58"/>
    </location>
    <ligand>
        <name>UMP</name>
        <dbReference type="ChEBI" id="CHEBI:57865"/>
    </ligand>
</feature>
<name>A0A517ZCS6_9PLAN</name>
<comment type="caution">
    <text evidence="11">Lacks conserved residue(s) required for the propagation of feature annotation.</text>
</comment>
<comment type="subcellular location">
    <subcellularLocation>
        <location evidence="1 11">Cytoplasm</location>
    </subcellularLocation>
</comment>
<dbReference type="FunFam" id="3.40.1160.10:FF:000001">
    <property type="entry name" value="Uridylate kinase"/>
    <property type="match status" value="1"/>
</dbReference>
<dbReference type="GO" id="GO:0044210">
    <property type="term" value="P:'de novo' CTP biosynthetic process"/>
    <property type="evidence" value="ECO:0007669"/>
    <property type="project" value="UniProtKB-UniRule"/>
</dbReference>
<keyword evidence="5 11" id="KW-0808">Transferase</keyword>
<dbReference type="Gene3D" id="3.40.1160.10">
    <property type="entry name" value="Acetylglutamate kinase-like"/>
    <property type="match status" value="1"/>
</dbReference>
<feature type="binding site" evidence="11">
    <location>
        <position position="174"/>
    </location>
    <ligand>
        <name>ATP</name>
        <dbReference type="ChEBI" id="CHEBI:30616"/>
    </ligand>
</feature>
<keyword evidence="9 11" id="KW-0665">Pyrimidine biosynthesis</keyword>
<evidence type="ECO:0000256" key="2">
    <source>
        <dbReference type="ARBA" id="ARBA00004791"/>
    </source>
</evidence>
<evidence type="ECO:0000256" key="9">
    <source>
        <dbReference type="ARBA" id="ARBA00022975"/>
    </source>
</evidence>
<dbReference type="EMBL" id="CP036275">
    <property type="protein sequence ID" value="QDU40294.1"/>
    <property type="molecule type" value="Genomic_DNA"/>
</dbReference>
<dbReference type="RefSeq" id="WP_145371502.1">
    <property type="nucleotide sequence ID" value="NZ_CP036275.1"/>
</dbReference>
<evidence type="ECO:0000313" key="14">
    <source>
        <dbReference type="Proteomes" id="UP000320496"/>
    </source>
</evidence>
<dbReference type="UniPathway" id="UPA00159">
    <property type="reaction ID" value="UER00275"/>
</dbReference>
<comment type="similarity">
    <text evidence="3 11">Belongs to the UMP kinase family.</text>
</comment>
<evidence type="ECO:0000256" key="4">
    <source>
        <dbReference type="ARBA" id="ARBA00022490"/>
    </source>
</evidence>
<evidence type="ECO:0000256" key="3">
    <source>
        <dbReference type="ARBA" id="ARBA00007614"/>
    </source>
</evidence>
<feature type="binding site" evidence="11">
    <location>
        <position position="168"/>
    </location>
    <ligand>
        <name>ATP</name>
        <dbReference type="ChEBI" id="CHEBI:30616"/>
    </ligand>
</feature>
<comment type="catalytic activity">
    <reaction evidence="10 11">
        <text>UMP + ATP = UDP + ADP</text>
        <dbReference type="Rhea" id="RHEA:24400"/>
        <dbReference type="ChEBI" id="CHEBI:30616"/>
        <dbReference type="ChEBI" id="CHEBI:57865"/>
        <dbReference type="ChEBI" id="CHEBI:58223"/>
        <dbReference type="ChEBI" id="CHEBI:456216"/>
        <dbReference type="EC" id="2.7.4.22"/>
    </reaction>
</comment>
<feature type="binding site" evidence="11">
    <location>
        <position position="63"/>
    </location>
    <ligand>
        <name>ATP</name>
        <dbReference type="ChEBI" id="CHEBI:30616"/>
    </ligand>
</feature>
<dbReference type="GO" id="GO:0005524">
    <property type="term" value="F:ATP binding"/>
    <property type="evidence" value="ECO:0007669"/>
    <property type="project" value="UniProtKB-KW"/>
</dbReference>
<keyword evidence="6 11" id="KW-0547">Nucleotide-binding</keyword>
<comment type="function">
    <text evidence="11">Catalyzes the reversible phosphorylation of UMP to UDP.</text>
</comment>
<evidence type="ECO:0000256" key="1">
    <source>
        <dbReference type="ARBA" id="ARBA00004496"/>
    </source>
</evidence>
<comment type="pathway">
    <text evidence="2 11">Pyrimidine metabolism; CTP biosynthesis via de novo pathway; UDP from UMP (UMPK route): step 1/1.</text>
</comment>
<dbReference type="PIRSF" id="PIRSF005650">
    <property type="entry name" value="Uridylate_kin"/>
    <property type="match status" value="1"/>
</dbReference>
<evidence type="ECO:0000259" key="12">
    <source>
        <dbReference type="Pfam" id="PF00696"/>
    </source>
</evidence>
<dbReference type="InterPro" id="IPR001048">
    <property type="entry name" value="Asp/Glu/Uridylate_kinase"/>
</dbReference>
<dbReference type="InterPro" id="IPR036393">
    <property type="entry name" value="AceGlu_kinase-like_sf"/>
</dbReference>
<gene>
    <name evidence="11 13" type="primary">pyrH</name>
    <name evidence="13" type="ORF">Mal4_46500</name>
</gene>
<comment type="activity regulation">
    <text evidence="11">Inhibited by UTP.</text>
</comment>
<dbReference type="SUPFAM" id="SSF53633">
    <property type="entry name" value="Carbamate kinase-like"/>
    <property type="match status" value="1"/>
</dbReference>
<dbReference type="PANTHER" id="PTHR42833">
    <property type="entry name" value="URIDYLATE KINASE"/>
    <property type="match status" value="1"/>
</dbReference>
<feature type="binding site" evidence="11">
    <location>
        <begin position="141"/>
        <end position="148"/>
    </location>
    <ligand>
        <name>UMP</name>
        <dbReference type="ChEBI" id="CHEBI:57865"/>
    </ligand>
</feature>
<keyword evidence="7 11" id="KW-0418">Kinase</keyword>
<feature type="binding site" evidence="11">
    <location>
        <position position="177"/>
    </location>
    <ligand>
        <name>ATP</name>
        <dbReference type="ChEBI" id="CHEBI:30616"/>
    </ligand>
</feature>
<dbReference type="Pfam" id="PF00696">
    <property type="entry name" value="AA_kinase"/>
    <property type="match status" value="1"/>
</dbReference>
<evidence type="ECO:0000256" key="7">
    <source>
        <dbReference type="ARBA" id="ARBA00022777"/>
    </source>
</evidence>
<keyword evidence="14" id="KW-1185">Reference proteome</keyword>
<evidence type="ECO:0000256" key="5">
    <source>
        <dbReference type="ARBA" id="ARBA00022679"/>
    </source>
</evidence>
<dbReference type="AlphaFoldDB" id="A0A517ZCS6"/>
<sequence length="251" mass="27018">MSEPTSKPAYKRVILKLSGESFCRNREGGISMTEVARTSEQIKAVVESGVELAIVCGGGNILRGKQFSAVSEAIQPATAHYMGMLATVINGLALQDALENAGVPTRLQSAIRMEGVAEPFIRRRCVRHLEKGRVVILAAGTGSPFVTTDTAAALRAREIEADVLMKATRVDGVYSDDPEKNPHAVRYADISFGDVLSQGLQVMDAQAVHHCMEHGIPIMVFNFQREGNILRAIAGERIGTLVHPNGQKPSA</sequence>
<keyword evidence="4 11" id="KW-0963">Cytoplasm</keyword>
<protein>
    <recommendedName>
        <fullName evidence="11">Uridylate kinase</fullName>
        <shortName evidence="11">UK</shortName>
        <ecNumber evidence="11">2.7.4.22</ecNumber>
    </recommendedName>
    <alternativeName>
        <fullName evidence="11">Uridine monophosphate kinase</fullName>
        <shortName evidence="11">UMP kinase</shortName>
        <shortName evidence="11">UMPK</shortName>
    </alternativeName>
</protein>